<evidence type="ECO:0000313" key="4">
    <source>
        <dbReference type="Proteomes" id="UP000031364"/>
    </source>
</evidence>
<dbReference type="InterPro" id="IPR013736">
    <property type="entry name" value="Xaa-Pro_dipept_C"/>
</dbReference>
<dbReference type="InterPro" id="IPR005674">
    <property type="entry name" value="CocE/Ser_esterase"/>
</dbReference>
<organism evidence="3 4">
    <name type="scientific">Nocardia vulneris</name>
    <dbReference type="NCBI Taxonomy" id="1141657"/>
    <lineage>
        <taxon>Bacteria</taxon>
        <taxon>Bacillati</taxon>
        <taxon>Actinomycetota</taxon>
        <taxon>Actinomycetes</taxon>
        <taxon>Mycobacteriales</taxon>
        <taxon>Nocardiaceae</taxon>
        <taxon>Nocardia</taxon>
    </lineage>
</organism>
<keyword evidence="1" id="KW-0378">Hydrolase</keyword>
<dbReference type="Pfam" id="PF02129">
    <property type="entry name" value="Peptidase_S15"/>
    <property type="match status" value="1"/>
</dbReference>
<dbReference type="RefSeq" id="WP_043663420.1">
    <property type="nucleotide sequence ID" value="NZ_BDCI01000004.1"/>
</dbReference>
<evidence type="ECO:0000313" key="3">
    <source>
        <dbReference type="EMBL" id="KIA66762.1"/>
    </source>
</evidence>
<dbReference type="InterPro" id="IPR050585">
    <property type="entry name" value="Xaa-Pro_dipeptidyl-ppase/CocE"/>
</dbReference>
<dbReference type="PANTHER" id="PTHR43056:SF10">
    <property type="entry name" value="COCE_NOND FAMILY, PUTATIVE (AFU_ORTHOLOGUE AFUA_7G00600)-RELATED"/>
    <property type="match status" value="1"/>
</dbReference>
<reference evidence="3 4" key="1">
    <citation type="journal article" date="2014" name="Int. J. Syst. Evol. Microbiol.">
        <title>Nocardia vulneris sp. nov., isolated from wounds of human patients in North America.</title>
        <authorList>
            <person name="Lasker B.A."/>
            <person name="Bell M."/>
            <person name="Klenk H.P."/>
            <person name="Sproer C."/>
            <person name="Schumann C."/>
            <person name="Schumann P."/>
            <person name="Brown J.M."/>
        </authorList>
    </citation>
    <scope>NUCLEOTIDE SEQUENCE [LARGE SCALE GENOMIC DNA]</scope>
    <source>
        <strain evidence="3 4">W9851</strain>
    </source>
</reference>
<dbReference type="InterPro" id="IPR008979">
    <property type="entry name" value="Galactose-bd-like_sf"/>
</dbReference>
<proteinExistence type="predicted"/>
<keyword evidence="4" id="KW-1185">Reference proteome</keyword>
<dbReference type="Gene3D" id="1.10.3020.10">
    <property type="entry name" value="alpha-amino acid ester hydrolase ( Helical cap domain)"/>
    <property type="match status" value="1"/>
</dbReference>
<dbReference type="Gene3D" id="2.60.120.260">
    <property type="entry name" value="Galactose-binding domain-like"/>
    <property type="match status" value="1"/>
</dbReference>
<feature type="domain" description="Xaa-Pro dipeptidyl-peptidase C-terminal" evidence="2">
    <location>
        <begin position="313"/>
        <end position="580"/>
    </location>
</feature>
<dbReference type="SMART" id="SM00939">
    <property type="entry name" value="PepX_C"/>
    <property type="match status" value="1"/>
</dbReference>
<sequence>MYRPRIDADVEMTTRDGVTLTADLYRPAEEGRWPVLLHRTPYNRRDSFRVSGIVADPLWLARQGFAVLVQDTRGRFQSGGEFDFITQEYNDSYDAIDWAATQSWSDGNVGIYGSSYLGMAVLQAVAARNPHLKAAVALVATADMRHTARPGGVFELGFLTTYGLVLCLEGLDHSSLDADEQEQVRKQLAEAFADPLATVRRLPLTGIGPLDDDRVAPFWADWLRSPNDPFWQRPTLLTEPERVTIPFLQVTGYQDFTSPTQFRLATALADNEHARLVAGPWTHFGTYTPSGQVGARVLADAAAGVPTWNPVLAAFFDRHLRGGDGADHPGADRYLSGPGRVTYFVGGSDTWASASVWPPASTIAEWALGSGGDARTADGNGHLIRSGTENAAATALSDTFTADPHDPFPTHGGAVLLERDPAAAPQGIQDQRAVDRRYDLLVYTSEPLTEEVTIAGQPELVTFLTSSAPDADVCVTLVDVEPDGFARNVADGAQRARYRDGGDTDWLDAEEPSRVTVTLHDVAHRFGVGHRIRVQIAGFDFPRFSRNLHTRTVPEFGTLDEAVPAQHTVHHHPAAPSTLRLPMLAA</sequence>
<dbReference type="NCBIfam" id="TIGR00976">
    <property type="entry name" value="CocE_NonD"/>
    <property type="match status" value="1"/>
</dbReference>
<comment type="caution">
    <text evidence="3">The sequence shown here is derived from an EMBL/GenBank/DDBJ whole genome shotgun (WGS) entry which is preliminary data.</text>
</comment>
<dbReference type="Proteomes" id="UP000031364">
    <property type="component" value="Unassembled WGS sequence"/>
</dbReference>
<dbReference type="SUPFAM" id="SSF53474">
    <property type="entry name" value="alpha/beta-Hydrolases"/>
    <property type="match status" value="1"/>
</dbReference>
<evidence type="ECO:0000259" key="2">
    <source>
        <dbReference type="SMART" id="SM00939"/>
    </source>
</evidence>
<evidence type="ECO:0000256" key="1">
    <source>
        <dbReference type="ARBA" id="ARBA00022801"/>
    </source>
</evidence>
<gene>
    <name evidence="3" type="ORF">FG87_01220</name>
</gene>
<dbReference type="SUPFAM" id="SSF49785">
    <property type="entry name" value="Galactose-binding domain-like"/>
    <property type="match status" value="1"/>
</dbReference>
<name>A0ABR4ZN37_9NOCA</name>
<protein>
    <recommendedName>
        <fullName evidence="2">Xaa-Pro dipeptidyl-peptidase C-terminal domain-containing protein</fullName>
    </recommendedName>
</protein>
<dbReference type="InterPro" id="IPR029058">
    <property type="entry name" value="AB_hydrolase_fold"/>
</dbReference>
<dbReference type="PANTHER" id="PTHR43056">
    <property type="entry name" value="PEPTIDASE S9 PROLYL OLIGOPEPTIDASE"/>
    <property type="match status" value="1"/>
</dbReference>
<accession>A0ABR4ZN37</accession>
<dbReference type="EMBL" id="JNFP01000001">
    <property type="protein sequence ID" value="KIA66762.1"/>
    <property type="molecule type" value="Genomic_DNA"/>
</dbReference>
<dbReference type="Pfam" id="PF08530">
    <property type="entry name" value="PepX_C"/>
    <property type="match status" value="1"/>
</dbReference>
<dbReference type="Gene3D" id="3.40.50.1820">
    <property type="entry name" value="alpha/beta hydrolase"/>
    <property type="match status" value="1"/>
</dbReference>
<dbReference type="InterPro" id="IPR000383">
    <property type="entry name" value="Xaa-Pro-like_dom"/>
</dbReference>